<dbReference type="GeneID" id="19299238"/>
<keyword evidence="2" id="KW-1185">Reference proteome</keyword>
<dbReference type="HOGENOM" id="CLU_3068872_0_0_1"/>
<dbReference type="RefSeq" id="XP_007864486.1">
    <property type="nucleotide sequence ID" value="XM_007866295.1"/>
</dbReference>
<protein>
    <submittedName>
        <fullName evidence="1">Uncharacterized protein</fullName>
    </submittedName>
</protein>
<name>S7QDH1_GLOTA</name>
<dbReference type="Proteomes" id="UP000030669">
    <property type="component" value="Unassembled WGS sequence"/>
</dbReference>
<gene>
    <name evidence="1" type="ORF">GLOTRDRAFT_110544</name>
</gene>
<dbReference type="EMBL" id="KB469299">
    <property type="protein sequence ID" value="EPQ57377.1"/>
    <property type="molecule type" value="Genomic_DNA"/>
</dbReference>
<proteinExistence type="predicted"/>
<dbReference type="AlphaFoldDB" id="S7QDH1"/>
<dbReference type="KEGG" id="gtr:GLOTRDRAFT_110544"/>
<evidence type="ECO:0000313" key="1">
    <source>
        <dbReference type="EMBL" id="EPQ57377.1"/>
    </source>
</evidence>
<organism evidence="1 2">
    <name type="scientific">Gloeophyllum trabeum (strain ATCC 11539 / FP-39264 / Madison 617)</name>
    <name type="common">Brown rot fungus</name>
    <dbReference type="NCBI Taxonomy" id="670483"/>
    <lineage>
        <taxon>Eukaryota</taxon>
        <taxon>Fungi</taxon>
        <taxon>Dikarya</taxon>
        <taxon>Basidiomycota</taxon>
        <taxon>Agaricomycotina</taxon>
        <taxon>Agaricomycetes</taxon>
        <taxon>Gloeophyllales</taxon>
        <taxon>Gloeophyllaceae</taxon>
        <taxon>Gloeophyllum</taxon>
    </lineage>
</organism>
<accession>S7QDH1</accession>
<reference evidence="1 2" key="1">
    <citation type="journal article" date="2012" name="Science">
        <title>The Paleozoic origin of enzymatic lignin decomposition reconstructed from 31 fungal genomes.</title>
        <authorList>
            <person name="Floudas D."/>
            <person name="Binder M."/>
            <person name="Riley R."/>
            <person name="Barry K."/>
            <person name="Blanchette R.A."/>
            <person name="Henrissat B."/>
            <person name="Martinez A.T."/>
            <person name="Otillar R."/>
            <person name="Spatafora J.W."/>
            <person name="Yadav J.S."/>
            <person name="Aerts A."/>
            <person name="Benoit I."/>
            <person name="Boyd A."/>
            <person name="Carlson A."/>
            <person name="Copeland A."/>
            <person name="Coutinho P.M."/>
            <person name="de Vries R.P."/>
            <person name="Ferreira P."/>
            <person name="Findley K."/>
            <person name="Foster B."/>
            <person name="Gaskell J."/>
            <person name="Glotzer D."/>
            <person name="Gorecki P."/>
            <person name="Heitman J."/>
            <person name="Hesse C."/>
            <person name="Hori C."/>
            <person name="Igarashi K."/>
            <person name="Jurgens J.A."/>
            <person name="Kallen N."/>
            <person name="Kersten P."/>
            <person name="Kohler A."/>
            <person name="Kuees U."/>
            <person name="Kumar T.K.A."/>
            <person name="Kuo A."/>
            <person name="LaButti K."/>
            <person name="Larrondo L.F."/>
            <person name="Lindquist E."/>
            <person name="Ling A."/>
            <person name="Lombard V."/>
            <person name="Lucas S."/>
            <person name="Lundell T."/>
            <person name="Martin R."/>
            <person name="McLaughlin D.J."/>
            <person name="Morgenstern I."/>
            <person name="Morin E."/>
            <person name="Murat C."/>
            <person name="Nagy L.G."/>
            <person name="Nolan M."/>
            <person name="Ohm R.A."/>
            <person name="Patyshakuliyeva A."/>
            <person name="Rokas A."/>
            <person name="Ruiz-Duenas F.J."/>
            <person name="Sabat G."/>
            <person name="Salamov A."/>
            <person name="Samejima M."/>
            <person name="Schmutz J."/>
            <person name="Slot J.C."/>
            <person name="St John F."/>
            <person name="Stenlid J."/>
            <person name="Sun H."/>
            <person name="Sun S."/>
            <person name="Syed K."/>
            <person name="Tsang A."/>
            <person name="Wiebenga A."/>
            <person name="Young D."/>
            <person name="Pisabarro A."/>
            <person name="Eastwood D.C."/>
            <person name="Martin F."/>
            <person name="Cullen D."/>
            <person name="Grigoriev I.V."/>
            <person name="Hibbett D.S."/>
        </authorList>
    </citation>
    <scope>NUCLEOTIDE SEQUENCE [LARGE SCALE GENOMIC DNA]</scope>
    <source>
        <strain evidence="1 2">ATCC 11539</strain>
    </source>
</reference>
<evidence type="ECO:0000313" key="2">
    <source>
        <dbReference type="Proteomes" id="UP000030669"/>
    </source>
</evidence>
<sequence length="53" mass="6222">MWRRILEEAVKKYSFVRAIRARDRRTVAYILICPLYSPFCRTEGSDRDGGLAD</sequence>